<reference evidence="5" key="3">
    <citation type="submission" date="2025-09" db="UniProtKB">
        <authorList>
            <consortium name="Ensembl"/>
        </authorList>
    </citation>
    <scope>IDENTIFICATION</scope>
</reference>
<dbReference type="GO" id="GO:0005737">
    <property type="term" value="C:cytoplasm"/>
    <property type="evidence" value="ECO:0007669"/>
    <property type="project" value="UniProtKB-SubCell"/>
</dbReference>
<dbReference type="Pfam" id="PF13087">
    <property type="entry name" value="AAA_12"/>
    <property type="match status" value="1"/>
</dbReference>
<name>A0A4W5JAZ9_9TELE</name>
<accession>A0A4W5JAZ9</accession>
<keyword evidence="2" id="KW-0963">Cytoplasm</keyword>
<dbReference type="Ensembl" id="ENSHHUT00000001614.1">
    <property type="protein sequence ID" value="ENSHHUP00000001563.1"/>
    <property type="gene ID" value="ENSHHUG00000001047.1"/>
</dbReference>
<keyword evidence="6" id="KW-1185">Reference proteome</keyword>
<protein>
    <recommendedName>
        <fullName evidence="4">DNA2/NAM7 helicase-like C-terminal domain-containing protein</fullName>
    </recommendedName>
</protein>
<dbReference type="STRING" id="62062.ENSHHUP00000001563"/>
<dbReference type="GeneTree" id="ENSGT00940000156024"/>
<dbReference type="SUPFAM" id="SSF52540">
    <property type="entry name" value="P-loop containing nucleoside triphosphate hydrolases"/>
    <property type="match status" value="1"/>
</dbReference>
<proteinExistence type="predicted"/>
<dbReference type="PANTHER" id="PTHR45418">
    <property type="entry name" value="CANCER/TESTIS ANTIGEN 55"/>
    <property type="match status" value="1"/>
</dbReference>
<evidence type="ECO:0000256" key="2">
    <source>
        <dbReference type="ARBA" id="ARBA00022490"/>
    </source>
</evidence>
<evidence type="ECO:0000259" key="4">
    <source>
        <dbReference type="Pfam" id="PF13087"/>
    </source>
</evidence>
<dbReference type="Gene3D" id="3.40.50.300">
    <property type="entry name" value="P-loop containing nucleotide triphosphate hydrolases"/>
    <property type="match status" value="1"/>
</dbReference>
<evidence type="ECO:0000313" key="6">
    <source>
        <dbReference type="Proteomes" id="UP000314982"/>
    </source>
</evidence>
<evidence type="ECO:0000313" key="5">
    <source>
        <dbReference type="Ensembl" id="ENSHHUP00000001563.1"/>
    </source>
</evidence>
<organism evidence="5 6">
    <name type="scientific">Hucho hucho</name>
    <name type="common">huchen</name>
    <dbReference type="NCBI Taxonomy" id="62062"/>
    <lineage>
        <taxon>Eukaryota</taxon>
        <taxon>Metazoa</taxon>
        <taxon>Chordata</taxon>
        <taxon>Craniata</taxon>
        <taxon>Vertebrata</taxon>
        <taxon>Euteleostomi</taxon>
        <taxon>Actinopterygii</taxon>
        <taxon>Neopterygii</taxon>
        <taxon>Teleostei</taxon>
        <taxon>Protacanthopterygii</taxon>
        <taxon>Salmoniformes</taxon>
        <taxon>Salmonidae</taxon>
        <taxon>Salmoninae</taxon>
        <taxon>Hucho</taxon>
    </lineage>
</organism>
<feature type="domain" description="DNA2/NAM7 helicase-like C-terminal" evidence="4">
    <location>
        <begin position="9"/>
        <end position="92"/>
    </location>
</feature>
<feature type="region of interest" description="Disordered" evidence="3">
    <location>
        <begin position="144"/>
        <end position="163"/>
    </location>
</feature>
<comment type="subcellular location">
    <subcellularLocation>
        <location evidence="1">Cytoplasm</location>
    </subcellularLocation>
</comment>
<sequence length="163" mass="18426">NVCFCVKVEKIRKALKTLEKDFFKSTSIKDLKVGSVEEFQGQERRVILVSTVRSSTQYVKTDQLFSLGFVKNEKRFNVAVTRAKALLIVVGNPLVLRGDPTWGRFLEFCSQAGGKTGFDSSQAEGEEEVVERLAALCLQADPHVETEESQVQQQIEPEWRNEQ</sequence>
<dbReference type="PANTHER" id="PTHR45418:SF1">
    <property type="entry name" value="CANCER_TESTIS ANTIGEN 55"/>
    <property type="match status" value="1"/>
</dbReference>
<dbReference type="AlphaFoldDB" id="A0A4W5JAZ9"/>
<reference evidence="6" key="1">
    <citation type="submission" date="2018-06" db="EMBL/GenBank/DDBJ databases">
        <title>Genome assembly of Danube salmon.</title>
        <authorList>
            <person name="Macqueen D.J."/>
            <person name="Gundappa M.K."/>
        </authorList>
    </citation>
    <scope>NUCLEOTIDE SEQUENCE [LARGE SCALE GENOMIC DNA]</scope>
</reference>
<dbReference type="CDD" id="cd18808">
    <property type="entry name" value="SF1_C_Upf1"/>
    <property type="match status" value="1"/>
</dbReference>
<dbReference type="Proteomes" id="UP000314982">
    <property type="component" value="Unassembled WGS sequence"/>
</dbReference>
<dbReference type="InterPro" id="IPR041679">
    <property type="entry name" value="DNA2/NAM7-like_C"/>
</dbReference>
<evidence type="ECO:0000256" key="1">
    <source>
        <dbReference type="ARBA" id="ARBA00004496"/>
    </source>
</evidence>
<reference evidence="5" key="2">
    <citation type="submission" date="2025-08" db="UniProtKB">
        <authorList>
            <consortium name="Ensembl"/>
        </authorList>
    </citation>
    <scope>IDENTIFICATION</scope>
</reference>
<dbReference type="InterPro" id="IPR027417">
    <property type="entry name" value="P-loop_NTPase"/>
</dbReference>
<dbReference type="InterPro" id="IPR047187">
    <property type="entry name" value="SF1_C_Upf1"/>
</dbReference>
<evidence type="ECO:0000256" key="3">
    <source>
        <dbReference type="SAM" id="MobiDB-lite"/>
    </source>
</evidence>